<dbReference type="Pfam" id="PF13676">
    <property type="entry name" value="TIR_2"/>
    <property type="match status" value="1"/>
</dbReference>
<protein>
    <recommendedName>
        <fullName evidence="1">ADP-ribosyl cyclase/cyclic ADP-ribose hydrolase</fullName>
        <ecNumber evidence="1">3.2.2.6</ecNumber>
    </recommendedName>
</protein>
<dbReference type="EMBL" id="GCKF01044956">
    <property type="protein sequence ID" value="JAG93995.1"/>
    <property type="molecule type" value="Transcribed_RNA"/>
</dbReference>
<evidence type="ECO:0000256" key="5">
    <source>
        <dbReference type="SAM" id="MobiDB-lite"/>
    </source>
</evidence>
<dbReference type="SUPFAM" id="SSF52200">
    <property type="entry name" value="Toll/Interleukin receptor TIR domain"/>
    <property type="match status" value="1"/>
</dbReference>
<dbReference type="AlphaFoldDB" id="A0A0D6QWE8"/>
<accession>A0A0D6QWE8</accession>
<evidence type="ECO:0000313" key="7">
    <source>
        <dbReference type="EMBL" id="JAG93995.1"/>
    </source>
</evidence>
<evidence type="ECO:0000256" key="4">
    <source>
        <dbReference type="ARBA" id="ARBA00047304"/>
    </source>
</evidence>
<dbReference type="GO" id="GO:0061809">
    <property type="term" value="F:NAD+ nucleosidase activity, cyclic ADP-ribose generating"/>
    <property type="evidence" value="ECO:0007669"/>
    <property type="project" value="UniProtKB-EC"/>
</dbReference>
<dbReference type="Gene3D" id="3.40.50.10140">
    <property type="entry name" value="Toll/interleukin-1 receptor homology (TIR) domain"/>
    <property type="match status" value="1"/>
</dbReference>
<dbReference type="PROSITE" id="PS50104">
    <property type="entry name" value="TIR"/>
    <property type="match status" value="1"/>
</dbReference>
<proteinExistence type="predicted"/>
<evidence type="ECO:0000256" key="2">
    <source>
        <dbReference type="ARBA" id="ARBA00022801"/>
    </source>
</evidence>
<dbReference type="SMART" id="SM00255">
    <property type="entry name" value="TIR"/>
    <property type="match status" value="1"/>
</dbReference>
<dbReference type="PANTHER" id="PTHR32009:SF39">
    <property type="entry name" value="TIR DOMAIN-CONTAINING PROTEIN"/>
    <property type="match status" value="1"/>
</dbReference>
<evidence type="ECO:0000259" key="6">
    <source>
        <dbReference type="PROSITE" id="PS50104"/>
    </source>
</evidence>
<dbReference type="PANTHER" id="PTHR32009">
    <property type="entry name" value="TMV RESISTANCE PROTEIN N-LIKE"/>
    <property type="match status" value="1"/>
</dbReference>
<feature type="region of interest" description="Disordered" evidence="5">
    <location>
        <begin position="215"/>
        <end position="243"/>
    </location>
</feature>
<dbReference type="InterPro" id="IPR035897">
    <property type="entry name" value="Toll_tir_struct_dom_sf"/>
</dbReference>
<feature type="domain" description="TIR" evidence="6">
    <location>
        <begin position="13"/>
        <end position="194"/>
    </location>
</feature>
<reference evidence="7" key="1">
    <citation type="submission" date="2015-03" db="EMBL/GenBank/DDBJ databases">
        <title>A transcriptome of Araucaria cunninghamii, an australian fine timber species.</title>
        <authorList>
            <person name="Jing Yi C.J.Y."/>
            <person name="Yin San L.Y.S."/>
            <person name="Abdul Karim S.S."/>
            <person name="Wan Azmi N.N."/>
            <person name="Hercus R.R."/>
            <person name="Croft L.L."/>
        </authorList>
    </citation>
    <scope>NUCLEOTIDE SEQUENCE</scope>
    <source>
        <strain evidence="7">MI0301</strain>
        <tissue evidence="7">Leaf</tissue>
    </source>
</reference>
<keyword evidence="2" id="KW-0378">Hydrolase</keyword>
<evidence type="ECO:0000256" key="3">
    <source>
        <dbReference type="ARBA" id="ARBA00023027"/>
    </source>
</evidence>
<dbReference type="GO" id="GO:0007165">
    <property type="term" value="P:signal transduction"/>
    <property type="evidence" value="ECO:0007669"/>
    <property type="project" value="InterPro"/>
</dbReference>
<dbReference type="InterPro" id="IPR000157">
    <property type="entry name" value="TIR_dom"/>
</dbReference>
<dbReference type="EC" id="3.2.2.6" evidence="1"/>
<evidence type="ECO:0000256" key="1">
    <source>
        <dbReference type="ARBA" id="ARBA00011982"/>
    </source>
</evidence>
<comment type="catalytic activity">
    <reaction evidence="4">
        <text>NAD(+) + H2O = ADP-D-ribose + nicotinamide + H(+)</text>
        <dbReference type="Rhea" id="RHEA:16301"/>
        <dbReference type="ChEBI" id="CHEBI:15377"/>
        <dbReference type="ChEBI" id="CHEBI:15378"/>
        <dbReference type="ChEBI" id="CHEBI:17154"/>
        <dbReference type="ChEBI" id="CHEBI:57540"/>
        <dbReference type="ChEBI" id="CHEBI:57967"/>
        <dbReference type="EC" id="3.2.2.6"/>
    </reaction>
    <physiologicalReaction direction="left-to-right" evidence="4">
        <dbReference type="Rhea" id="RHEA:16302"/>
    </physiologicalReaction>
</comment>
<sequence>MASSSRDEKSKYVGADVFLSHSGEQINFIGQLAKDLKDKGVSCFFDENDIPVAEDWTQHIEKAVGTCRIAVLLLSVDFLNITRSIWPMSELSAFVEAKSDKNKYPKLEILPLFYEISPDHLAYLTSDPQDTPDQKRRKISEEIPIEWKDIREKMSSKWKEALREVGKLQGLSFQKGGNEVSFREDIIKEIRNLLSSSVGSVRLAEGQEKVTLHRAQPTYPSWAGKRKGKPRVEHWKAKSSKKK</sequence>
<organism evidence="7">
    <name type="scientific">Araucaria cunninghamii</name>
    <name type="common">Hoop pine</name>
    <name type="synonym">Moreton Bay pine</name>
    <dbReference type="NCBI Taxonomy" id="56994"/>
    <lineage>
        <taxon>Eukaryota</taxon>
        <taxon>Viridiplantae</taxon>
        <taxon>Streptophyta</taxon>
        <taxon>Embryophyta</taxon>
        <taxon>Tracheophyta</taxon>
        <taxon>Spermatophyta</taxon>
        <taxon>Pinopsida</taxon>
        <taxon>Pinidae</taxon>
        <taxon>Conifers II</taxon>
        <taxon>Araucariales</taxon>
        <taxon>Araucariaceae</taxon>
        <taxon>Araucaria</taxon>
    </lineage>
</organism>
<name>A0A0D6QWE8_ARACU</name>
<keyword evidence="3" id="KW-0520">NAD</keyword>